<dbReference type="EMBL" id="HACA01024018">
    <property type="protein sequence ID" value="CDW41379.1"/>
    <property type="molecule type" value="Transcribed_RNA"/>
</dbReference>
<accession>A0A0K2USZ5</accession>
<name>A0A0K2USZ5_LEPSM</name>
<feature type="non-terminal residue" evidence="1">
    <location>
        <position position="93"/>
    </location>
</feature>
<proteinExistence type="predicted"/>
<dbReference type="AlphaFoldDB" id="A0A0K2USZ5"/>
<protein>
    <submittedName>
        <fullName evidence="1">Putative LOC100214068 [Hydra vulgaris]</fullName>
    </submittedName>
</protein>
<sequence length="93" mass="10305">MREIKYVKDSSCAKSPLTLHWDGKLLKDLTKRKMADCIPVILSGLDTSQLLGVPKLTSGTGEAEAKAIYQLLEDWNVKHLVRALCFDTTASNN</sequence>
<organism evidence="1">
    <name type="scientific">Lepeophtheirus salmonis</name>
    <name type="common">Salmon louse</name>
    <name type="synonym">Caligus salmonis</name>
    <dbReference type="NCBI Taxonomy" id="72036"/>
    <lineage>
        <taxon>Eukaryota</taxon>
        <taxon>Metazoa</taxon>
        <taxon>Ecdysozoa</taxon>
        <taxon>Arthropoda</taxon>
        <taxon>Crustacea</taxon>
        <taxon>Multicrustacea</taxon>
        <taxon>Hexanauplia</taxon>
        <taxon>Copepoda</taxon>
        <taxon>Siphonostomatoida</taxon>
        <taxon>Caligidae</taxon>
        <taxon>Lepeophtheirus</taxon>
    </lineage>
</organism>
<evidence type="ECO:0000313" key="1">
    <source>
        <dbReference type="EMBL" id="CDW41379.1"/>
    </source>
</evidence>
<reference evidence="1" key="1">
    <citation type="submission" date="2014-05" db="EMBL/GenBank/DDBJ databases">
        <authorList>
            <person name="Chronopoulou M."/>
        </authorList>
    </citation>
    <scope>NUCLEOTIDE SEQUENCE</scope>
    <source>
        <tissue evidence="1">Whole organism</tissue>
    </source>
</reference>